<reference evidence="2 3" key="1">
    <citation type="submission" date="2015-11" db="EMBL/GenBank/DDBJ databases">
        <title>Draft genome sequences of new species of the genus Lactobacillus isolated from orchardgrass silage.</title>
        <authorList>
            <person name="Tohno M."/>
            <person name="Tanizawa Y."/>
            <person name="Arita M."/>
        </authorList>
    </citation>
    <scope>NUCLEOTIDE SEQUENCE [LARGE SCALE GENOMIC DNA]</scope>
    <source>
        <strain evidence="2 3">IWT126</strain>
    </source>
</reference>
<evidence type="ECO:0000313" key="3">
    <source>
        <dbReference type="Proteomes" id="UP000198402"/>
    </source>
</evidence>
<dbReference type="STRING" id="1302250.GCA_001313225_00962"/>
<dbReference type="OrthoDB" id="2299756at2"/>
<comment type="caution">
    <text evidence="2">The sequence shown here is derived from an EMBL/GenBank/DDBJ whole genome shotgun (WGS) entry which is preliminary data.</text>
</comment>
<keyword evidence="3" id="KW-1185">Reference proteome</keyword>
<feature type="transmembrane region" description="Helical" evidence="1">
    <location>
        <begin position="147"/>
        <end position="166"/>
    </location>
</feature>
<organism evidence="2 3">
    <name type="scientific">Secundilactobacillus silagei JCM 19001</name>
    <dbReference type="NCBI Taxonomy" id="1302250"/>
    <lineage>
        <taxon>Bacteria</taxon>
        <taxon>Bacillati</taxon>
        <taxon>Bacillota</taxon>
        <taxon>Bacilli</taxon>
        <taxon>Lactobacillales</taxon>
        <taxon>Lactobacillaceae</taxon>
        <taxon>Secundilactobacillus</taxon>
    </lineage>
</organism>
<dbReference type="Proteomes" id="UP000198402">
    <property type="component" value="Unassembled WGS sequence"/>
</dbReference>
<evidence type="ECO:0000313" key="2">
    <source>
        <dbReference type="EMBL" id="GAX01327.1"/>
    </source>
</evidence>
<dbReference type="EMBL" id="BCMG01000006">
    <property type="protein sequence ID" value="GAX01327.1"/>
    <property type="molecule type" value="Genomic_DNA"/>
</dbReference>
<keyword evidence="1" id="KW-1133">Transmembrane helix</keyword>
<feature type="transmembrane region" description="Helical" evidence="1">
    <location>
        <begin position="53"/>
        <end position="74"/>
    </location>
</feature>
<protein>
    <recommendedName>
        <fullName evidence="4">Hydrophobic protein</fullName>
    </recommendedName>
</protein>
<dbReference type="RefSeq" id="WP_054654287.1">
    <property type="nucleotide sequence ID" value="NZ_BBFL01000003.1"/>
</dbReference>
<keyword evidence="1" id="KW-0472">Membrane</keyword>
<evidence type="ECO:0000256" key="1">
    <source>
        <dbReference type="SAM" id="Phobius"/>
    </source>
</evidence>
<accession>A0A1Z5IHT2</accession>
<keyword evidence="1" id="KW-0812">Transmembrane</keyword>
<dbReference type="AlphaFoldDB" id="A0A1Z5IHT2"/>
<evidence type="ECO:0008006" key="4">
    <source>
        <dbReference type="Google" id="ProtNLM"/>
    </source>
</evidence>
<sequence>MGLLLYLILFYGIYRLAGKALRFEKVTRFEQSTVPAYAMVMFLLTMSWTSKEIIVLAVLVVLSAGIGWFQASQLEVKHTSEHDRHGRPIILIKKNWPYLAGWVAVFVLGVATEIWHVGEVSSGEVIKELAVEVRGELFSFMQFGHSYSWYIWAISAVSSLMFSRTLRQKDELISEAIKRPDRGQHKGLK</sequence>
<feature type="transmembrane region" description="Helical" evidence="1">
    <location>
        <begin position="95"/>
        <end position="115"/>
    </location>
</feature>
<gene>
    <name evidence="2" type="ORF">IWT126_01353</name>
</gene>
<proteinExistence type="predicted"/>
<name>A0A1Z5IHT2_9LACO</name>